<feature type="transmembrane region" description="Helical" evidence="2">
    <location>
        <begin position="12"/>
        <end position="35"/>
    </location>
</feature>
<dbReference type="Proteomes" id="UP000317593">
    <property type="component" value="Unassembled WGS sequence"/>
</dbReference>
<feature type="transmembrane region" description="Helical" evidence="2">
    <location>
        <begin position="41"/>
        <end position="64"/>
    </location>
</feature>
<dbReference type="InterPro" id="IPR005182">
    <property type="entry name" value="YdbS-like_PH"/>
</dbReference>
<feature type="domain" description="YdbS-like PH" evidence="3">
    <location>
        <begin position="389"/>
        <end position="463"/>
    </location>
</feature>
<dbReference type="AlphaFoldDB" id="A0A521BWF3"/>
<dbReference type="OrthoDB" id="1049931at2"/>
<feature type="domain" description="YdbS-like PH" evidence="3">
    <location>
        <begin position="243"/>
        <end position="302"/>
    </location>
</feature>
<feature type="domain" description="YdbS-like PH" evidence="3">
    <location>
        <begin position="61"/>
        <end position="138"/>
    </location>
</feature>
<keyword evidence="2" id="KW-0472">Membrane</keyword>
<reference evidence="4 5" key="1">
    <citation type="submission" date="2017-05" db="EMBL/GenBank/DDBJ databases">
        <authorList>
            <person name="Varghese N."/>
            <person name="Submissions S."/>
        </authorList>
    </citation>
    <scope>NUCLEOTIDE SEQUENCE [LARGE SCALE GENOMIC DNA]</scope>
    <source>
        <strain evidence="4 5">DSM 21194</strain>
    </source>
</reference>
<dbReference type="Pfam" id="PF03703">
    <property type="entry name" value="bPH_2"/>
    <property type="match status" value="3"/>
</dbReference>
<keyword evidence="5" id="KW-1185">Reference proteome</keyword>
<name>A0A521BWF3_9BACT</name>
<dbReference type="PIRSF" id="PIRSF026631">
    <property type="entry name" value="UCP026631"/>
    <property type="match status" value="1"/>
</dbReference>
<protein>
    <submittedName>
        <fullName evidence="4">Putative membrane protein</fullName>
    </submittedName>
</protein>
<dbReference type="EMBL" id="FXTH01000004">
    <property type="protein sequence ID" value="SMO51537.1"/>
    <property type="molecule type" value="Genomic_DNA"/>
</dbReference>
<organism evidence="4 5">
    <name type="scientific">Fodinibius sediminis</name>
    <dbReference type="NCBI Taxonomy" id="1214077"/>
    <lineage>
        <taxon>Bacteria</taxon>
        <taxon>Pseudomonadati</taxon>
        <taxon>Balneolota</taxon>
        <taxon>Balneolia</taxon>
        <taxon>Balneolales</taxon>
        <taxon>Balneolaceae</taxon>
        <taxon>Fodinibius</taxon>
    </lineage>
</organism>
<proteinExistence type="predicted"/>
<dbReference type="PANTHER" id="PTHR34473:SF2">
    <property type="entry name" value="UPF0699 TRANSMEMBRANE PROTEIN YDBT"/>
    <property type="match status" value="1"/>
</dbReference>
<dbReference type="RefSeq" id="WP_142713635.1">
    <property type="nucleotide sequence ID" value="NZ_FXTH01000004.1"/>
</dbReference>
<dbReference type="InterPro" id="IPR014529">
    <property type="entry name" value="UCP026631"/>
</dbReference>
<gene>
    <name evidence="4" type="ORF">SAMN06265218_104116</name>
</gene>
<sequence length="497" mass="55935">MSEPQRQHPVAAITKALDVIRGNLITILILLFLGGGDEDVFLLYWIVGLIVFLFIWGGISWYRFTYQVSEGELRIEQGVLIRKKLYLTSDRIQVIDISAGVVQRLFGLVAVEIKTAGSSSKAAKISALTREEADRLKDMLRRAGDESREAGADEHADQPREIYSLGQRELLIAATTSGRMGVALSVVGAAFSQIDQLVSDEQLYRFIENNIPRSTSATLVVLSIITILAVSWGLSFLSTLIAYYDFEVEIREKELLISRGLLERTQLTIPFNRIQAVQVKEELMRQPFGYASLVIESAGYGEDKGNSTTLFPLIKRNALYTFLKDVLPEYNVAIEGENRQPPSRALRRYLLRMTWWTLPVILILWSILPYGIYAWGLLIPALLLGYQQYRDAGIRSEDHTVILSARLLSKTTAIIKKYRTQAAELKENPFQSRLELKDFTVYVASGNQGRSFAVRDLDRADAAIYWEWMRQEPSGPSSDEELENGKDGAAAMPVPED</sequence>
<accession>A0A521BWF3</accession>
<dbReference type="PANTHER" id="PTHR34473">
    <property type="entry name" value="UPF0699 TRANSMEMBRANE PROTEIN YDBS"/>
    <property type="match status" value="1"/>
</dbReference>
<feature type="transmembrane region" description="Helical" evidence="2">
    <location>
        <begin position="219"/>
        <end position="244"/>
    </location>
</feature>
<feature type="transmembrane region" description="Helical" evidence="2">
    <location>
        <begin position="170"/>
        <end position="191"/>
    </location>
</feature>
<feature type="region of interest" description="Disordered" evidence="1">
    <location>
        <begin position="471"/>
        <end position="497"/>
    </location>
</feature>
<feature type="transmembrane region" description="Helical" evidence="2">
    <location>
        <begin position="349"/>
        <end position="366"/>
    </location>
</feature>
<keyword evidence="2" id="KW-0812">Transmembrane</keyword>
<evidence type="ECO:0000259" key="3">
    <source>
        <dbReference type="Pfam" id="PF03703"/>
    </source>
</evidence>
<evidence type="ECO:0000313" key="4">
    <source>
        <dbReference type="EMBL" id="SMO51537.1"/>
    </source>
</evidence>
<evidence type="ECO:0000256" key="1">
    <source>
        <dbReference type="SAM" id="MobiDB-lite"/>
    </source>
</evidence>
<keyword evidence="2" id="KW-1133">Transmembrane helix</keyword>
<evidence type="ECO:0000256" key="2">
    <source>
        <dbReference type="SAM" id="Phobius"/>
    </source>
</evidence>
<evidence type="ECO:0000313" key="5">
    <source>
        <dbReference type="Proteomes" id="UP000317593"/>
    </source>
</evidence>